<sequence length="48" mass="5100">MKISKRGSRIIGKSAVMGMGAASLTHQEIIHPASAKTFQISGVKNEEC</sequence>
<comment type="caution">
    <text evidence="1">The sequence shown here is derived from an EMBL/GenBank/DDBJ whole genome shotgun (WGS) entry which is preliminary data.</text>
</comment>
<evidence type="ECO:0000313" key="2">
    <source>
        <dbReference type="Proteomes" id="UP000011135"/>
    </source>
</evidence>
<reference evidence="1 2" key="1">
    <citation type="submission" date="2012-12" db="EMBL/GenBank/DDBJ databases">
        <title>Genome assembly of Fulvivirga imtechensis AK7.</title>
        <authorList>
            <person name="Nupur N."/>
            <person name="Khatri I."/>
            <person name="Kumar R."/>
            <person name="Subramanian S."/>
            <person name="Pinnaka A."/>
        </authorList>
    </citation>
    <scope>NUCLEOTIDE SEQUENCE [LARGE SCALE GENOMIC DNA]</scope>
    <source>
        <strain evidence="1 2">AK7</strain>
    </source>
</reference>
<gene>
    <name evidence="1" type="ORF">C900_04014</name>
</gene>
<proteinExistence type="predicted"/>
<accession>L8JS73</accession>
<organism evidence="1 2">
    <name type="scientific">Fulvivirga imtechensis AK7</name>
    <dbReference type="NCBI Taxonomy" id="1237149"/>
    <lineage>
        <taxon>Bacteria</taxon>
        <taxon>Pseudomonadati</taxon>
        <taxon>Bacteroidota</taxon>
        <taxon>Cytophagia</taxon>
        <taxon>Cytophagales</taxon>
        <taxon>Fulvivirgaceae</taxon>
        <taxon>Fulvivirga</taxon>
    </lineage>
</organism>
<dbReference type="EMBL" id="AMZN01000055">
    <property type="protein sequence ID" value="ELR70329.1"/>
    <property type="molecule type" value="Genomic_DNA"/>
</dbReference>
<protein>
    <submittedName>
        <fullName evidence="1">Uncharacterized protein</fullName>
    </submittedName>
</protein>
<name>L8JS73_9BACT</name>
<dbReference type="AlphaFoldDB" id="L8JS73"/>
<keyword evidence="2" id="KW-1185">Reference proteome</keyword>
<dbReference type="Proteomes" id="UP000011135">
    <property type="component" value="Unassembled WGS sequence"/>
</dbReference>
<evidence type="ECO:0000313" key="1">
    <source>
        <dbReference type="EMBL" id="ELR70329.1"/>
    </source>
</evidence>